<evidence type="ECO:0000313" key="4">
    <source>
        <dbReference type="Proteomes" id="UP000433104"/>
    </source>
</evidence>
<dbReference type="RefSeq" id="WP_160685056.1">
    <property type="nucleotide sequence ID" value="NZ_WTYW01000005.1"/>
</dbReference>
<evidence type="ECO:0000313" key="3">
    <source>
        <dbReference type="EMBL" id="MXO86986.1"/>
    </source>
</evidence>
<feature type="transmembrane region" description="Helical" evidence="2">
    <location>
        <begin position="6"/>
        <end position="25"/>
    </location>
</feature>
<keyword evidence="2" id="KW-0472">Membrane</keyword>
<dbReference type="Proteomes" id="UP000433104">
    <property type="component" value="Unassembled WGS sequence"/>
</dbReference>
<name>A0A844ZIM1_9SPHN</name>
<gene>
    <name evidence="3" type="ORF">GRI38_13210</name>
</gene>
<evidence type="ECO:0000256" key="2">
    <source>
        <dbReference type="SAM" id="Phobius"/>
    </source>
</evidence>
<proteinExistence type="predicted"/>
<reference evidence="3 4" key="1">
    <citation type="submission" date="2019-12" db="EMBL/GenBank/DDBJ databases">
        <title>Genomic-based taxomic classification of the family Erythrobacteraceae.</title>
        <authorList>
            <person name="Xu L."/>
        </authorList>
    </citation>
    <scope>NUCLEOTIDE SEQUENCE [LARGE SCALE GENOMIC DNA]</scope>
    <source>
        <strain evidence="3 4">MCCC 1A09962</strain>
    </source>
</reference>
<keyword evidence="2" id="KW-0812">Transmembrane</keyword>
<evidence type="ECO:0000256" key="1">
    <source>
        <dbReference type="SAM" id="MobiDB-lite"/>
    </source>
</evidence>
<comment type="caution">
    <text evidence="3">The sequence shown here is derived from an EMBL/GenBank/DDBJ whole genome shotgun (WGS) entry which is preliminary data.</text>
</comment>
<accession>A0A844ZIM1</accession>
<keyword evidence="4" id="KW-1185">Reference proteome</keyword>
<dbReference type="EMBL" id="WTYW01000005">
    <property type="protein sequence ID" value="MXO86986.1"/>
    <property type="molecule type" value="Genomic_DNA"/>
</dbReference>
<sequence>MESIWTLVTILGPVLLIAAIVYAFIRSRSTSRREEVEGERGARELRHELEEDERG</sequence>
<organism evidence="3 4">
    <name type="scientific">Parapontixanthobacter aurantiacus</name>
    <dbReference type="NCBI Taxonomy" id="1463599"/>
    <lineage>
        <taxon>Bacteria</taxon>
        <taxon>Pseudomonadati</taxon>
        <taxon>Pseudomonadota</taxon>
        <taxon>Alphaproteobacteria</taxon>
        <taxon>Sphingomonadales</taxon>
        <taxon>Erythrobacteraceae</taxon>
        <taxon>Parapontixanthobacter</taxon>
    </lineage>
</organism>
<feature type="region of interest" description="Disordered" evidence="1">
    <location>
        <begin position="31"/>
        <end position="55"/>
    </location>
</feature>
<protein>
    <submittedName>
        <fullName evidence="3">Uncharacterized protein</fullName>
    </submittedName>
</protein>
<keyword evidence="2" id="KW-1133">Transmembrane helix</keyword>
<dbReference type="AlphaFoldDB" id="A0A844ZIM1"/>